<dbReference type="PANTHER" id="PTHR43047:SF72">
    <property type="entry name" value="OSMOSENSING HISTIDINE PROTEIN KINASE SLN1"/>
    <property type="match status" value="1"/>
</dbReference>
<organism evidence="17 18">
    <name type="scientific">Heliophilum fasciatum</name>
    <dbReference type="NCBI Taxonomy" id="35700"/>
    <lineage>
        <taxon>Bacteria</taxon>
        <taxon>Bacillati</taxon>
        <taxon>Bacillota</taxon>
        <taxon>Clostridia</taxon>
        <taxon>Eubacteriales</taxon>
        <taxon>Heliobacteriaceae</taxon>
        <taxon>Heliophilum</taxon>
    </lineage>
</organism>
<evidence type="ECO:0000256" key="12">
    <source>
        <dbReference type="ARBA" id="ARBA00074306"/>
    </source>
</evidence>
<dbReference type="InterPro" id="IPR013656">
    <property type="entry name" value="PAS_4"/>
</dbReference>
<dbReference type="SMART" id="SM00387">
    <property type="entry name" value="HATPase_c"/>
    <property type="match status" value="1"/>
</dbReference>
<reference evidence="17 18" key="1">
    <citation type="submission" date="2019-03" db="EMBL/GenBank/DDBJ databases">
        <title>Genomic Encyclopedia of Type Strains, Phase IV (KMG-IV): sequencing the most valuable type-strain genomes for metagenomic binning, comparative biology and taxonomic classification.</title>
        <authorList>
            <person name="Goeker M."/>
        </authorList>
    </citation>
    <scope>NUCLEOTIDE SEQUENCE [LARGE SCALE GENOMIC DNA]</scope>
    <source>
        <strain evidence="17 18">DSM 11170</strain>
    </source>
</reference>
<proteinExistence type="inferred from homology"/>
<dbReference type="CDD" id="cd00130">
    <property type="entry name" value="PAS"/>
    <property type="match status" value="2"/>
</dbReference>
<dbReference type="InterPro" id="IPR004358">
    <property type="entry name" value="Sig_transdc_His_kin-like_C"/>
</dbReference>
<accession>A0A4R2RL32</accession>
<evidence type="ECO:0000259" key="16">
    <source>
        <dbReference type="PROSITE" id="PS50113"/>
    </source>
</evidence>
<keyword evidence="6" id="KW-0547">Nucleotide-binding</keyword>
<feature type="domain" description="PAS" evidence="15">
    <location>
        <begin position="39"/>
        <end position="108"/>
    </location>
</feature>
<dbReference type="RefSeq" id="WP_131919610.1">
    <property type="nucleotide sequence ID" value="NZ_JAOQNU010000016.1"/>
</dbReference>
<dbReference type="PANTHER" id="PTHR43047">
    <property type="entry name" value="TWO-COMPONENT HISTIDINE PROTEIN KINASE"/>
    <property type="match status" value="1"/>
</dbReference>
<evidence type="ECO:0000313" key="17">
    <source>
        <dbReference type="EMBL" id="TCP63634.1"/>
    </source>
</evidence>
<dbReference type="FunFam" id="1.10.287.130:FF:000002">
    <property type="entry name" value="Two-component osmosensing histidine kinase"/>
    <property type="match status" value="1"/>
</dbReference>
<evidence type="ECO:0000256" key="13">
    <source>
        <dbReference type="SAM" id="Coils"/>
    </source>
</evidence>
<dbReference type="SUPFAM" id="SSF47384">
    <property type="entry name" value="Homodimeric domain of signal transducing histidine kinase"/>
    <property type="match status" value="1"/>
</dbReference>
<dbReference type="SMART" id="SM00091">
    <property type="entry name" value="PAS"/>
    <property type="match status" value="2"/>
</dbReference>
<keyword evidence="5" id="KW-0808">Transferase</keyword>
<feature type="domain" description="PAC" evidence="16">
    <location>
        <begin position="257"/>
        <end position="309"/>
    </location>
</feature>
<evidence type="ECO:0000256" key="4">
    <source>
        <dbReference type="ARBA" id="ARBA00022553"/>
    </source>
</evidence>
<dbReference type="EMBL" id="SLXT01000017">
    <property type="protein sequence ID" value="TCP63634.1"/>
    <property type="molecule type" value="Genomic_DNA"/>
</dbReference>
<dbReference type="InterPro" id="IPR001610">
    <property type="entry name" value="PAC"/>
</dbReference>
<dbReference type="Pfam" id="PF08448">
    <property type="entry name" value="PAS_4"/>
    <property type="match status" value="1"/>
</dbReference>
<dbReference type="GO" id="GO:0000155">
    <property type="term" value="F:phosphorelay sensor kinase activity"/>
    <property type="evidence" value="ECO:0007669"/>
    <property type="project" value="InterPro"/>
</dbReference>
<evidence type="ECO:0000259" key="14">
    <source>
        <dbReference type="PROSITE" id="PS50109"/>
    </source>
</evidence>
<dbReference type="InterPro" id="IPR005467">
    <property type="entry name" value="His_kinase_dom"/>
</dbReference>
<dbReference type="InterPro" id="IPR000700">
    <property type="entry name" value="PAS-assoc_C"/>
</dbReference>
<name>A0A4R2RL32_9FIRM</name>
<evidence type="ECO:0000256" key="2">
    <source>
        <dbReference type="ARBA" id="ARBA00006402"/>
    </source>
</evidence>
<dbReference type="InterPro" id="IPR003594">
    <property type="entry name" value="HATPase_dom"/>
</dbReference>
<feature type="coiled-coil region" evidence="13">
    <location>
        <begin position="293"/>
        <end position="327"/>
    </location>
</feature>
<evidence type="ECO:0000256" key="1">
    <source>
        <dbReference type="ARBA" id="ARBA00000085"/>
    </source>
</evidence>
<dbReference type="Pfam" id="PF02518">
    <property type="entry name" value="HATPase_c"/>
    <property type="match status" value="1"/>
</dbReference>
<gene>
    <name evidence="17" type="ORF">EDD73_11759</name>
</gene>
<keyword evidence="9" id="KW-0902">Two-component regulatory system</keyword>
<evidence type="ECO:0000256" key="7">
    <source>
        <dbReference type="ARBA" id="ARBA00022777"/>
    </source>
</evidence>
<keyword evidence="4" id="KW-0597">Phosphoprotein</keyword>
<dbReference type="PROSITE" id="PS50112">
    <property type="entry name" value="PAS"/>
    <property type="match status" value="1"/>
</dbReference>
<dbReference type="AlphaFoldDB" id="A0A4R2RL32"/>
<comment type="similarity">
    <text evidence="2">In the N-terminal section; belongs to the phytochrome family.</text>
</comment>
<sequence length="571" mass="65662">MGFEQKSRKQLIEELERLKSENDTLVKKYQEISLMIENKCNVLNTLLDIIPDLVFVKNVNGTYSHCNESFAMYVGREKYEIIGKSDHDILPKDVADFYREKDKLAIKEKTSKKNEEWLVYPNGKTILVETIKTPFSGDDGRLLGLLGISRDITQYKLNIDALRDSEHRLEMFFAQSLDGFFYMMLDEPIQWDDSVDKANVLDYVFDHQRITKINDAMLEQYKATKEQMLGMTPRDLFSHDLEQGKKVWQDFFDKGKLHIETYEQRLDGTFMYVEGDYICFYDEEGRIIGHFGVQRDVTERKRAEEKLKEAKELAEAANKAKSQFLANMSHEIRTPMNAILGMAELLKDTQLSEEQNNYASTIYESTEALLTVINDILDLSKIEYGKVSVDQVEVNIQETISSVINLMSIKAEKRGIKLHTFIDQELDHIIMADPARLRQVILNLVGNAIKFTPHGEVSLYVKSETEEPSSESDETSCRMIRFEIIDTGIGISLEDQPKIFEPFTQVENFLSRKYGGNGLGLSICKRLVELMGGTIGVQSELGKGSKFWFTIPLIRSPFSYHNQIQNKKRIG</sequence>
<dbReference type="CDD" id="cd16922">
    <property type="entry name" value="HATPase_EvgS-ArcB-TorS-like"/>
    <property type="match status" value="1"/>
</dbReference>
<dbReference type="InterPro" id="IPR000014">
    <property type="entry name" value="PAS"/>
</dbReference>
<dbReference type="Pfam" id="PF00512">
    <property type="entry name" value="HisKA"/>
    <property type="match status" value="1"/>
</dbReference>
<dbReference type="Gene3D" id="1.10.287.130">
    <property type="match status" value="1"/>
</dbReference>
<keyword evidence="13" id="KW-0175">Coiled coil</keyword>
<dbReference type="NCBIfam" id="TIGR00229">
    <property type="entry name" value="sensory_box"/>
    <property type="match status" value="2"/>
</dbReference>
<comment type="subunit">
    <text evidence="10">At low DSF concentrations, interacts with RpfF.</text>
</comment>
<dbReference type="PRINTS" id="PR00344">
    <property type="entry name" value="BCTRLSENSOR"/>
</dbReference>
<dbReference type="SUPFAM" id="SSF55874">
    <property type="entry name" value="ATPase domain of HSP90 chaperone/DNA topoisomerase II/histidine kinase"/>
    <property type="match status" value="1"/>
</dbReference>
<keyword evidence="8" id="KW-0067">ATP-binding</keyword>
<dbReference type="InterPro" id="IPR036097">
    <property type="entry name" value="HisK_dim/P_sf"/>
</dbReference>
<protein>
    <recommendedName>
        <fullName evidence="12">Circadian input-output histidine kinase CikA</fullName>
        <ecNumber evidence="3">2.7.13.3</ecNumber>
    </recommendedName>
    <alternativeName>
        <fullName evidence="11">Sensory/regulatory protein RpfC</fullName>
    </alternativeName>
</protein>
<evidence type="ECO:0000256" key="3">
    <source>
        <dbReference type="ARBA" id="ARBA00012438"/>
    </source>
</evidence>
<dbReference type="EC" id="2.7.13.3" evidence="3"/>
<dbReference type="SUPFAM" id="SSF55785">
    <property type="entry name" value="PYP-like sensor domain (PAS domain)"/>
    <property type="match status" value="2"/>
</dbReference>
<comment type="catalytic activity">
    <reaction evidence="1">
        <text>ATP + protein L-histidine = ADP + protein N-phospho-L-histidine.</text>
        <dbReference type="EC" id="2.7.13.3"/>
    </reaction>
</comment>
<evidence type="ECO:0000256" key="11">
    <source>
        <dbReference type="ARBA" id="ARBA00068150"/>
    </source>
</evidence>
<dbReference type="InterPro" id="IPR003661">
    <property type="entry name" value="HisK_dim/P_dom"/>
</dbReference>
<dbReference type="Proteomes" id="UP000294813">
    <property type="component" value="Unassembled WGS sequence"/>
</dbReference>
<feature type="domain" description="Histidine kinase" evidence="14">
    <location>
        <begin position="327"/>
        <end position="555"/>
    </location>
</feature>
<dbReference type="GO" id="GO:0009927">
    <property type="term" value="F:histidine phosphotransfer kinase activity"/>
    <property type="evidence" value="ECO:0007669"/>
    <property type="project" value="TreeGrafter"/>
</dbReference>
<dbReference type="CDD" id="cd00082">
    <property type="entry name" value="HisKA"/>
    <property type="match status" value="1"/>
</dbReference>
<dbReference type="SMART" id="SM00086">
    <property type="entry name" value="PAC"/>
    <property type="match status" value="2"/>
</dbReference>
<comment type="caution">
    <text evidence="17">The sequence shown here is derived from an EMBL/GenBank/DDBJ whole genome shotgun (WGS) entry which is preliminary data.</text>
</comment>
<dbReference type="FunFam" id="3.30.565.10:FF:000010">
    <property type="entry name" value="Sensor histidine kinase RcsC"/>
    <property type="match status" value="1"/>
</dbReference>
<evidence type="ECO:0000256" key="5">
    <source>
        <dbReference type="ARBA" id="ARBA00022679"/>
    </source>
</evidence>
<dbReference type="Gene3D" id="3.30.565.10">
    <property type="entry name" value="Histidine kinase-like ATPase, C-terminal domain"/>
    <property type="match status" value="1"/>
</dbReference>
<dbReference type="Gene3D" id="3.30.450.20">
    <property type="entry name" value="PAS domain"/>
    <property type="match status" value="2"/>
</dbReference>
<evidence type="ECO:0000256" key="10">
    <source>
        <dbReference type="ARBA" id="ARBA00064003"/>
    </source>
</evidence>
<dbReference type="PROSITE" id="PS50113">
    <property type="entry name" value="PAC"/>
    <property type="match status" value="2"/>
</dbReference>
<dbReference type="InterPro" id="IPR036890">
    <property type="entry name" value="HATPase_C_sf"/>
</dbReference>
<feature type="domain" description="PAC" evidence="16">
    <location>
        <begin position="112"/>
        <end position="164"/>
    </location>
</feature>
<evidence type="ECO:0000313" key="18">
    <source>
        <dbReference type="Proteomes" id="UP000294813"/>
    </source>
</evidence>
<dbReference type="GO" id="GO:0005886">
    <property type="term" value="C:plasma membrane"/>
    <property type="evidence" value="ECO:0007669"/>
    <property type="project" value="TreeGrafter"/>
</dbReference>
<dbReference type="InterPro" id="IPR035965">
    <property type="entry name" value="PAS-like_dom_sf"/>
</dbReference>
<dbReference type="PROSITE" id="PS50109">
    <property type="entry name" value="HIS_KIN"/>
    <property type="match status" value="1"/>
</dbReference>
<feature type="coiled-coil region" evidence="13">
    <location>
        <begin position="1"/>
        <end position="35"/>
    </location>
</feature>
<dbReference type="SMART" id="SM00388">
    <property type="entry name" value="HisKA"/>
    <property type="match status" value="1"/>
</dbReference>
<keyword evidence="7" id="KW-0418">Kinase</keyword>
<evidence type="ECO:0000256" key="9">
    <source>
        <dbReference type="ARBA" id="ARBA00023012"/>
    </source>
</evidence>
<evidence type="ECO:0000259" key="15">
    <source>
        <dbReference type="PROSITE" id="PS50112"/>
    </source>
</evidence>
<dbReference type="OrthoDB" id="9813394at2"/>
<keyword evidence="18" id="KW-1185">Reference proteome</keyword>
<dbReference type="GO" id="GO:0005524">
    <property type="term" value="F:ATP binding"/>
    <property type="evidence" value="ECO:0007669"/>
    <property type="project" value="UniProtKB-KW"/>
</dbReference>
<evidence type="ECO:0000256" key="8">
    <source>
        <dbReference type="ARBA" id="ARBA00022840"/>
    </source>
</evidence>
<evidence type="ECO:0000256" key="6">
    <source>
        <dbReference type="ARBA" id="ARBA00022741"/>
    </source>
</evidence>
<dbReference type="Pfam" id="PF13426">
    <property type="entry name" value="PAS_9"/>
    <property type="match status" value="1"/>
</dbReference>